<dbReference type="Pfam" id="PF00378">
    <property type="entry name" value="ECH_1"/>
    <property type="match status" value="1"/>
</dbReference>
<evidence type="ECO:0000256" key="3">
    <source>
        <dbReference type="RuleBase" id="RU003707"/>
    </source>
</evidence>
<evidence type="ECO:0000313" key="5">
    <source>
        <dbReference type="Proteomes" id="UP001153737"/>
    </source>
</evidence>
<dbReference type="PANTHER" id="PTHR11941">
    <property type="entry name" value="ENOYL-COA HYDRATASE-RELATED"/>
    <property type="match status" value="1"/>
</dbReference>
<sequence length="285" mass="30783">MNKQILQVLKSARRYSQKVNNDLVVQYLEGPHEGIVTFGLNRSQQKNAVSVNLLKDLTENVDRLVYENEARVLVIHSLVPGTFCAGADLKERAGMAPKEVNNFVKGIRGLVKKIFNIPFPTITALDGIALGGGLEIALASDIRIAASNAKMGLVETKLAIMPGAGGTQFLPRIINPSLAKELIFTARTIDGASAEKLGLVNKIAQQNDDGNAAYLMSLKMAEEILANGPLGVRMAKQAINRGIQVDLSTGLAIEEACYAQLIPTKDRSEGLTAFKEKRKPVYTGQ</sequence>
<protein>
    <submittedName>
        <fullName evidence="4">Uncharacterized protein</fullName>
    </submittedName>
</protein>
<dbReference type="CDD" id="cd06558">
    <property type="entry name" value="crotonase-like"/>
    <property type="match status" value="1"/>
</dbReference>
<dbReference type="FunFam" id="3.90.226.10:FF:000009">
    <property type="entry name" value="Carnitinyl-CoA dehydratase"/>
    <property type="match status" value="1"/>
</dbReference>
<dbReference type="FunFam" id="1.10.12.10:FF:000001">
    <property type="entry name" value="Probable enoyl-CoA hydratase, mitochondrial"/>
    <property type="match status" value="1"/>
</dbReference>
<dbReference type="InterPro" id="IPR001753">
    <property type="entry name" value="Enoyl-CoA_hydra/iso"/>
</dbReference>
<evidence type="ECO:0000256" key="1">
    <source>
        <dbReference type="ARBA" id="ARBA00005254"/>
    </source>
</evidence>
<evidence type="ECO:0000256" key="2">
    <source>
        <dbReference type="ARBA" id="ARBA00023239"/>
    </source>
</evidence>
<organism evidence="4 5">
    <name type="scientific">Phaedon cochleariae</name>
    <name type="common">Mustard beetle</name>
    <dbReference type="NCBI Taxonomy" id="80249"/>
    <lineage>
        <taxon>Eukaryota</taxon>
        <taxon>Metazoa</taxon>
        <taxon>Ecdysozoa</taxon>
        <taxon>Arthropoda</taxon>
        <taxon>Hexapoda</taxon>
        <taxon>Insecta</taxon>
        <taxon>Pterygota</taxon>
        <taxon>Neoptera</taxon>
        <taxon>Endopterygota</taxon>
        <taxon>Coleoptera</taxon>
        <taxon>Polyphaga</taxon>
        <taxon>Cucujiformia</taxon>
        <taxon>Chrysomeloidea</taxon>
        <taxon>Chrysomelidae</taxon>
        <taxon>Chrysomelinae</taxon>
        <taxon>Chrysomelini</taxon>
        <taxon>Phaedon</taxon>
    </lineage>
</organism>
<proteinExistence type="inferred from homology"/>
<dbReference type="PANTHER" id="PTHR11941:SF171">
    <property type="entry name" value="SD19268P"/>
    <property type="match status" value="1"/>
</dbReference>
<keyword evidence="2" id="KW-0456">Lyase</keyword>
<dbReference type="OrthoDB" id="410701at2759"/>
<dbReference type="GO" id="GO:0005739">
    <property type="term" value="C:mitochondrion"/>
    <property type="evidence" value="ECO:0007669"/>
    <property type="project" value="TreeGrafter"/>
</dbReference>
<evidence type="ECO:0000313" key="4">
    <source>
        <dbReference type="EMBL" id="CAH1160123.1"/>
    </source>
</evidence>
<accession>A0A9P0DSF9</accession>
<dbReference type="EMBL" id="OU896709">
    <property type="protein sequence ID" value="CAH1160123.1"/>
    <property type="molecule type" value="Genomic_DNA"/>
</dbReference>
<dbReference type="PROSITE" id="PS00166">
    <property type="entry name" value="ENOYL_COA_HYDRATASE"/>
    <property type="match status" value="1"/>
</dbReference>
<dbReference type="SUPFAM" id="SSF52096">
    <property type="entry name" value="ClpP/crotonase"/>
    <property type="match status" value="1"/>
</dbReference>
<reference evidence="4" key="2">
    <citation type="submission" date="2022-10" db="EMBL/GenBank/DDBJ databases">
        <authorList>
            <consortium name="ENA_rothamsted_submissions"/>
            <consortium name="culmorum"/>
            <person name="King R."/>
        </authorList>
    </citation>
    <scope>NUCLEOTIDE SEQUENCE</scope>
</reference>
<keyword evidence="5" id="KW-1185">Reference proteome</keyword>
<dbReference type="InterPro" id="IPR018376">
    <property type="entry name" value="Enoyl-CoA_hyd/isom_CS"/>
</dbReference>
<name>A0A9P0DSF9_PHACE</name>
<dbReference type="AlphaFoldDB" id="A0A9P0DSF9"/>
<dbReference type="InterPro" id="IPR029045">
    <property type="entry name" value="ClpP/crotonase-like_dom_sf"/>
</dbReference>
<dbReference type="Gene3D" id="3.90.226.10">
    <property type="entry name" value="2-enoyl-CoA Hydratase, Chain A, domain 1"/>
    <property type="match status" value="1"/>
</dbReference>
<gene>
    <name evidence="4" type="ORF">PHAECO_LOCUS7225</name>
</gene>
<reference evidence="4" key="1">
    <citation type="submission" date="2022-01" db="EMBL/GenBank/DDBJ databases">
        <authorList>
            <person name="King R."/>
        </authorList>
    </citation>
    <scope>NUCLEOTIDE SEQUENCE</scope>
</reference>
<dbReference type="InterPro" id="IPR014748">
    <property type="entry name" value="Enoyl-CoA_hydra_C"/>
</dbReference>
<comment type="similarity">
    <text evidence="1 3">Belongs to the enoyl-CoA hydratase/isomerase family.</text>
</comment>
<dbReference type="GO" id="GO:0004300">
    <property type="term" value="F:enoyl-CoA hydratase activity"/>
    <property type="evidence" value="ECO:0007669"/>
    <property type="project" value="UniProtKB-ARBA"/>
</dbReference>
<dbReference type="Gene3D" id="1.10.12.10">
    <property type="entry name" value="Lyase 2-enoyl-coa Hydratase, Chain A, domain 2"/>
    <property type="match status" value="1"/>
</dbReference>
<dbReference type="Proteomes" id="UP001153737">
    <property type="component" value="Chromosome 3"/>
</dbReference>
<dbReference type="GO" id="GO:0006635">
    <property type="term" value="P:fatty acid beta-oxidation"/>
    <property type="evidence" value="ECO:0007669"/>
    <property type="project" value="TreeGrafter"/>
</dbReference>